<dbReference type="AlphaFoldDB" id="A0A2R4VUU9"/>
<proteinExistence type="predicted"/>
<dbReference type="InterPro" id="IPR027417">
    <property type="entry name" value="P-loop_NTPase"/>
</dbReference>
<evidence type="ECO:0000259" key="4">
    <source>
        <dbReference type="SMART" id="SM00382"/>
    </source>
</evidence>
<dbReference type="GO" id="GO:0005524">
    <property type="term" value="F:ATP binding"/>
    <property type="evidence" value="ECO:0007669"/>
    <property type="project" value="UniProtKB-KW"/>
</dbReference>
<dbReference type="InterPro" id="IPR003959">
    <property type="entry name" value="ATPase_AAA_core"/>
</dbReference>
<dbReference type="Gene3D" id="3.40.50.300">
    <property type="entry name" value="P-loop containing nucleotide triphosphate hydrolases"/>
    <property type="match status" value="1"/>
</dbReference>
<dbReference type="KEGG" id="ahu:A6A40_24515"/>
<protein>
    <recommendedName>
        <fullName evidence="4">AAA+ ATPase domain-containing protein</fullName>
    </recommendedName>
</protein>
<evidence type="ECO:0000313" key="6">
    <source>
        <dbReference type="Proteomes" id="UP000077405"/>
    </source>
</evidence>
<dbReference type="CDD" id="cd19499">
    <property type="entry name" value="RecA-like_ClpB_Hsp104-like"/>
    <property type="match status" value="1"/>
</dbReference>
<geneLocation type="plasmid" evidence="5 6">
    <name>pYZ4</name>
</geneLocation>
<dbReference type="Pfam" id="PF07724">
    <property type="entry name" value="AAA_2"/>
    <property type="match status" value="1"/>
</dbReference>
<keyword evidence="6" id="KW-1185">Reference proteome</keyword>
<dbReference type="PANTHER" id="PTHR11638:SF18">
    <property type="entry name" value="HEAT SHOCK PROTEIN 104"/>
    <property type="match status" value="1"/>
</dbReference>
<keyword evidence="1" id="KW-0547">Nucleotide-binding</keyword>
<accession>A0A2R4VUU9</accession>
<dbReference type="InterPro" id="IPR003593">
    <property type="entry name" value="AAA+_ATPase"/>
</dbReference>
<dbReference type="InterPro" id="IPR001270">
    <property type="entry name" value="ClpA/B"/>
</dbReference>
<evidence type="ECO:0000256" key="1">
    <source>
        <dbReference type="ARBA" id="ARBA00022741"/>
    </source>
</evidence>
<dbReference type="SMART" id="SM00382">
    <property type="entry name" value="AAA"/>
    <property type="match status" value="1"/>
</dbReference>
<dbReference type="GO" id="GO:0034605">
    <property type="term" value="P:cellular response to heat"/>
    <property type="evidence" value="ECO:0007669"/>
    <property type="project" value="TreeGrafter"/>
</dbReference>
<dbReference type="GO" id="GO:0005737">
    <property type="term" value="C:cytoplasm"/>
    <property type="evidence" value="ECO:0007669"/>
    <property type="project" value="TreeGrafter"/>
</dbReference>
<evidence type="ECO:0000256" key="2">
    <source>
        <dbReference type="ARBA" id="ARBA00022840"/>
    </source>
</evidence>
<dbReference type="PRINTS" id="PR00300">
    <property type="entry name" value="CLPPROTEASEA"/>
</dbReference>
<dbReference type="GO" id="GO:0016887">
    <property type="term" value="F:ATP hydrolysis activity"/>
    <property type="evidence" value="ECO:0007669"/>
    <property type="project" value="InterPro"/>
</dbReference>
<evidence type="ECO:0000256" key="3">
    <source>
        <dbReference type="SAM" id="MobiDB-lite"/>
    </source>
</evidence>
<dbReference type="RefSeq" id="WP_108548466.1">
    <property type="nucleotide sequence ID" value="NZ_CP028905.1"/>
</dbReference>
<dbReference type="PANTHER" id="PTHR11638">
    <property type="entry name" value="ATP-DEPENDENT CLP PROTEASE"/>
    <property type="match status" value="1"/>
</dbReference>
<dbReference type="OrthoDB" id="9803641at2"/>
<dbReference type="EMBL" id="CP028905">
    <property type="protein sequence ID" value="AWB08192.1"/>
    <property type="molecule type" value="Genomic_DNA"/>
</dbReference>
<dbReference type="SUPFAM" id="SSF52540">
    <property type="entry name" value="P-loop containing nucleoside triphosphate hydrolases"/>
    <property type="match status" value="1"/>
</dbReference>
<feature type="domain" description="AAA+ ATPase" evidence="4">
    <location>
        <begin position="157"/>
        <end position="304"/>
    </location>
</feature>
<feature type="region of interest" description="Disordered" evidence="3">
    <location>
        <begin position="78"/>
        <end position="99"/>
    </location>
</feature>
<evidence type="ECO:0000313" key="5">
    <source>
        <dbReference type="EMBL" id="AWB08192.1"/>
    </source>
</evidence>
<keyword evidence="2" id="KW-0067">ATP-binding</keyword>
<organism evidence="5 6">
    <name type="scientific">Azospirillum humicireducens</name>
    <dbReference type="NCBI Taxonomy" id="1226968"/>
    <lineage>
        <taxon>Bacteria</taxon>
        <taxon>Pseudomonadati</taxon>
        <taxon>Pseudomonadota</taxon>
        <taxon>Alphaproteobacteria</taxon>
        <taxon>Rhodospirillales</taxon>
        <taxon>Azospirillaceae</taxon>
        <taxon>Azospirillum</taxon>
    </lineage>
</organism>
<dbReference type="Proteomes" id="UP000077405">
    <property type="component" value="Plasmid pYZ4"/>
</dbReference>
<name>A0A2R4VUU9_9PROT</name>
<reference evidence="5 6" key="1">
    <citation type="submission" date="2018-04" db="EMBL/GenBank/DDBJ databases">
        <title>Complete genome sequence of the nitrogen-fixing bacterium Azospirillum humicireducens type strain SgZ-5.</title>
        <authorList>
            <person name="Yu Z."/>
        </authorList>
    </citation>
    <scope>NUCLEOTIDE SEQUENCE [LARGE SCALE GENOMIC DNA]</scope>
    <source>
        <strain evidence="5 6">SgZ-5</strain>
        <plasmid evidence="5 6">pYZ4</plasmid>
    </source>
</reference>
<dbReference type="InterPro" id="IPR050130">
    <property type="entry name" value="ClpA_ClpB"/>
</dbReference>
<sequence>MSTEDFASCRFRYVHDPETNGRIRIYLEEAPFHAAMMQEPAAYGLERAGSHPPFLAFGAAAKPDNIADARRRAQAWAEAHGRPVQEQAPRAASVPPNSRTDMAVDLDEIKRLRRPRAAVDAATLYDEIRDRVRGQDDAVAAMADEVARHVAKIQPRRPLSLFMVGPTGVGKTLSARCLADALSRQCGSDYGWLRIDMCEYQESYRISQLLGSPQGYVGHGDGAQLTDALRRNPRTVVLFDEIEKAHPSIFKTLMNAMDAGRLSTPASHDGDWEIDCRQAIFCFTSNLGAAGILEDLRRQNGAGDPQAIDGICRNRLRSGQLPSELIGRITRFLPFQAIGEDVRAAVIALSIRDLGSEYDLDVVRIEPEAIALVLAEAQDNVFGARPDEYLVDRLLGLAFAAAQKRGNRAVAVAVRNGNPIVEPESPA</sequence>
<gene>
    <name evidence="5" type="ORF">A6A40_24515</name>
</gene>
<keyword evidence="5" id="KW-0614">Plasmid</keyword>